<reference evidence="2" key="1">
    <citation type="submission" date="2020-04" db="EMBL/GenBank/DDBJ databases">
        <title>Genome Assembly and Annotation of Botryosphaeria dothidea sdau 11-99, a Latent Pathogen of Apple Fruit Ring Rot in China.</title>
        <authorList>
            <person name="Yu C."/>
            <person name="Diao Y."/>
            <person name="Lu Q."/>
            <person name="Zhao J."/>
            <person name="Cui S."/>
            <person name="Peng C."/>
            <person name="He B."/>
            <person name="Liu H."/>
        </authorList>
    </citation>
    <scope>NUCLEOTIDE SEQUENCE [LARGE SCALE GENOMIC DNA]</scope>
    <source>
        <strain evidence="2">Sdau11-99</strain>
    </source>
</reference>
<gene>
    <name evidence="2" type="ORF">GTA08_BOTSDO04239</name>
</gene>
<feature type="compositionally biased region" description="Low complexity" evidence="1">
    <location>
        <begin position="195"/>
        <end position="210"/>
    </location>
</feature>
<dbReference type="OrthoDB" id="3944656at2759"/>
<evidence type="ECO:0000313" key="3">
    <source>
        <dbReference type="Proteomes" id="UP000572817"/>
    </source>
</evidence>
<sequence>MASDCDANFSSSSATTANDESMDGMTGKKDRNIEKSVQTLITNAVSGKQFKDKGNPGVFETLQPIHEQAYLDDMNAMGVLLPSTAKTANKEQPAVDAPHPKPTKRKADIIKSKPATRSSKRMAVATRSRKSPFSSSTSAKSTEDEDEDESDDEDTSDDDHANDEDDANNGGDAGNTTEDDEPSDTPSESASGDNTQQQPASPAASLTPSTSGQIRTRNDPVVGDNGFRLLHPQHHFTPGRDQSAHLTLRYTDDTLPGVEQTISYNSRGVNKGAEIDWHSAKHMARLNRWLNQVLKRHGAASLRADVVWFTEAERAWLRGLGRRVERERKGVWTKERMTDEFNARWAGTVIDEAGRFYGRERPVRSKDALQSEIYRNSLFPKSLKKKTLV</sequence>
<feature type="compositionally biased region" description="Acidic residues" evidence="1">
    <location>
        <begin position="143"/>
        <end position="167"/>
    </location>
</feature>
<organism evidence="2 3">
    <name type="scientific">Botryosphaeria dothidea</name>
    <dbReference type="NCBI Taxonomy" id="55169"/>
    <lineage>
        <taxon>Eukaryota</taxon>
        <taxon>Fungi</taxon>
        <taxon>Dikarya</taxon>
        <taxon>Ascomycota</taxon>
        <taxon>Pezizomycotina</taxon>
        <taxon>Dothideomycetes</taxon>
        <taxon>Dothideomycetes incertae sedis</taxon>
        <taxon>Botryosphaeriales</taxon>
        <taxon>Botryosphaeriaceae</taxon>
        <taxon>Botryosphaeria</taxon>
    </lineage>
</organism>
<accession>A0A8H4N3R9</accession>
<evidence type="ECO:0000256" key="1">
    <source>
        <dbReference type="SAM" id="MobiDB-lite"/>
    </source>
</evidence>
<keyword evidence="3" id="KW-1185">Reference proteome</keyword>
<dbReference type="EMBL" id="WWBZ02000022">
    <property type="protein sequence ID" value="KAF4307945.1"/>
    <property type="molecule type" value="Genomic_DNA"/>
</dbReference>
<protein>
    <submittedName>
        <fullName evidence="2">Uncharacterized protein</fullName>
    </submittedName>
</protein>
<dbReference type="AlphaFoldDB" id="A0A8H4N3R9"/>
<evidence type="ECO:0000313" key="2">
    <source>
        <dbReference type="EMBL" id="KAF4307945.1"/>
    </source>
</evidence>
<feature type="region of interest" description="Disordered" evidence="1">
    <location>
        <begin position="82"/>
        <end position="227"/>
    </location>
</feature>
<dbReference type="Proteomes" id="UP000572817">
    <property type="component" value="Unassembled WGS sequence"/>
</dbReference>
<proteinExistence type="predicted"/>
<feature type="compositionally biased region" description="Polar residues" evidence="1">
    <location>
        <begin position="184"/>
        <end position="194"/>
    </location>
</feature>
<name>A0A8H4N3R9_9PEZI</name>
<comment type="caution">
    <text evidence="2">The sequence shown here is derived from an EMBL/GenBank/DDBJ whole genome shotgun (WGS) entry which is preliminary data.</text>
</comment>
<feature type="region of interest" description="Disordered" evidence="1">
    <location>
        <begin position="1"/>
        <end position="34"/>
    </location>
</feature>